<dbReference type="AlphaFoldDB" id="A0A9K3D114"/>
<name>A0A9K3D114_9EUKA</name>
<protein>
    <submittedName>
        <fullName evidence="2">Uncharacterized protein</fullName>
    </submittedName>
</protein>
<feature type="compositionally biased region" description="Basic and acidic residues" evidence="1">
    <location>
        <begin position="174"/>
        <end position="194"/>
    </location>
</feature>
<accession>A0A9K3D114</accession>
<sequence>DSDSIRMAWVVPKEDPPAGNSDTRLLHLPPQPKISLTHIVNRLERLGYRHPCEFEADLKRLVTATKNGAYDAMLPSRLMASQLALQLLDMCHLRNQDIHPRVMMACDTLIIRDKLILEQRLQRDAERHSNAKQAMLDRMDQLERQRGSKEHIASRRERALARAEQKELAAKIALEDAKSQREREVEQEEEKAAEGEGAETPKVIPDASGEAEAEADGDGETPVAAEGEAEGERDLGDVEEPSAKRGIPVFTDGEREEEEEEDAPVDGEEVATTSETVDKEGEGEGEKTETVPEAEAEADADDVDMISSHSIIGGDPAVAEEVQEAHVEAEGEMVPDVVEAVPPVSLETGIALAATAGAPRIAEYLSAQEVSPQAMVNEVLTLSDSVQCYAAIHKDTLLGMRQGVVEGHAYLDTAVADVLDGCLVEGVLTL</sequence>
<feature type="region of interest" description="Disordered" evidence="1">
    <location>
        <begin position="174"/>
        <end position="301"/>
    </location>
</feature>
<reference evidence="2 3" key="1">
    <citation type="journal article" date="2018" name="PLoS ONE">
        <title>The draft genome of Kipferlia bialata reveals reductive genome evolution in fornicate parasites.</title>
        <authorList>
            <person name="Tanifuji G."/>
            <person name="Takabayashi S."/>
            <person name="Kume K."/>
            <person name="Takagi M."/>
            <person name="Nakayama T."/>
            <person name="Kamikawa R."/>
            <person name="Inagaki Y."/>
            <person name="Hashimoto T."/>
        </authorList>
    </citation>
    <scope>NUCLEOTIDE SEQUENCE [LARGE SCALE GENOMIC DNA]</scope>
    <source>
        <strain evidence="2">NY0173</strain>
    </source>
</reference>
<evidence type="ECO:0000256" key="1">
    <source>
        <dbReference type="SAM" id="MobiDB-lite"/>
    </source>
</evidence>
<dbReference type="EMBL" id="BDIP01002961">
    <property type="protein sequence ID" value="GIQ87084.1"/>
    <property type="molecule type" value="Genomic_DNA"/>
</dbReference>
<feature type="non-terminal residue" evidence="2">
    <location>
        <position position="1"/>
    </location>
</feature>
<feature type="region of interest" description="Disordered" evidence="1">
    <location>
        <begin position="128"/>
        <end position="159"/>
    </location>
</feature>
<gene>
    <name evidence="2" type="ORF">KIPB_009053</name>
</gene>
<comment type="caution">
    <text evidence="2">The sequence shown here is derived from an EMBL/GenBank/DDBJ whole genome shotgun (WGS) entry which is preliminary data.</text>
</comment>
<feature type="compositionally biased region" description="Acidic residues" evidence="1">
    <location>
        <begin position="254"/>
        <end position="269"/>
    </location>
</feature>
<keyword evidence="3" id="KW-1185">Reference proteome</keyword>
<evidence type="ECO:0000313" key="3">
    <source>
        <dbReference type="Proteomes" id="UP000265618"/>
    </source>
</evidence>
<feature type="compositionally biased region" description="Acidic residues" evidence="1">
    <location>
        <begin position="209"/>
        <end position="219"/>
    </location>
</feature>
<dbReference type="Proteomes" id="UP000265618">
    <property type="component" value="Unassembled WGS sequence"/>
</dbReference>
<feature type="compositionally biased region" description="Acidic residues" evidence="1">
    <location>
        <begin position="292"/>
        <end position="301"/>
    </location>
</feature>
<organism evidence="2 3">
    <name type="scientific">Kipferlia bialata</name>
    <dbReference type="NCBI Taxonomy" id="797122"/>
    <lineage>
        <taxon>Eukaryota</taxon>
        <taxon>Metamonada</taxon>
        <taxon>Carpediemonas-like organisms</taxon>
        <taxon>Kipferlia</taxon>
    </lineage>
</organism>
<feature type="compositionally biased region" description="Basic and acidic residues" evidence="1">
    <location>
        <begin position="276"/>
        <end position="290"/>
    </location>
</feature>
<proteinExistence type="predicted"/>
<evidence type="ECO:0000313" key="2">
    <source>
        <dbReference type="EMBL" id="GIQ87084.1"/>
    </source>
</evidence>